<dbReference type="GO" id="GO:0000981">
    <property type="term" value="F:DNA-binding transcription factor activity, RNA polymerase II-specific"/>
    <property type="evidence" value="ECO:0007669"/>
    <property type="project" value="TreeGrafter"/>
</dbReference>
<keyword evidence="3" id="KW-0862">Zinc</keyword>
<dbReference type="PROSITE" id="PS50865">
    <property type="entry name" value="ZF_MYND_2"/>
    <property type="match status" value="1"/>
</dbReference>
<evidence type="ECO:0000256" key="1">
    <source>
        <dbReference type="ARBA" id="ARBA00022723"/>
    </source>
</evidence>
<name>A0A6A5QJP4_AMPQU</name>
<evidence type="ECO:0000313" key="6">
    <source>
        <dbReference type="EMBL" id="KAF1915941.1"/>
    </source>
</evidence>
<keyword evidence="2 4" id="KW-0863">Zinc-finger</keyword>
<dbReference type="Pfam" id="PF01753">
    <property type="entry name" value="zf-MYND"/>
    <property type="match status" value="1"/>
</dbReference>
<evidence type="ECO:0000256" key="4">
    <source>
        <dbReference type="PROSITE-ProRule" id="PRU00134"/>
    </source>
</evidence>
<dbReference type="AlphaFoldDB" id="A0A6A5QJP4"/>
<protein>
    <recommendedName>
        <fullName evidence="5">MYND-type domain-containing protein</fullName>
    </recommendedName>
</protein>
<reference evidence="6" key="1">
    <citation type="journal article" date="2020" name="Stud. Mycol.">
        <title>101 Dothideomycetes genomes: a test case for predicting lifestyles and emergence of pathogens.</title>
        <authorList>
            <person name="Haridas S."/>
            <person name="Albert R."/>
            <person name="Binder M."/>
            <person name="Bloem J."/>
            <person name="Labutti K."/>
            <person name="Salamov A."/>
            <person name="Andreopoulos B."/>
            <person name="Baker S."/>
            <person name="Barry K."/>
            <person name="Bills G."/>
            <person name="Bluhm B."/>
            <person name="Cannon C."/>
            <person name="Castanera R."/>
            <person name="Culley D."/>
            <person name="Daum C."/>
            <person name="Ezra D."/>
            <person name="Gonzalez J."/>
            <person name="Henrissat B."/>
            <person name="Kuo A."/>
            <person name="Liang C."/>
            <person name="Lipzen A."/>
            <person name="Lutzoni F."/>
            <person name="Magnuson J."/>
            <person name="Mondo S."/>
            <person name="Nolan M."/>
            <person name="Ohm R."/>
            <person name="Pangilinan J."/>
            <person name="Park H.-J."/>
            <person name="Ramirez L."/>
            <person name="Alfaro M."/>
            <person name="Sun H."/>
            <person name="Tritt A."/>
            <person name="Yoshinaga Y."/>
            <person name="Zwiers L.-H."/>
            <person name="Turgeon B."/>
            <person name="Goodwin S."/>
            <person name="Spatafora J."/>
            <person name="Crous P."/>
            <person name="Grigoriev I."/>
        </authorList>
    </citation>
    <scope>NUCLEOTIDE SEQUENCE</scope>
    <source>
        <strain evidence="6">HMLAC05119</strain>
    </source>
</reference>
<dbReference type="PROSITE" id="PS01360">
    <property type="entry name" value="ZF_MYND_1"/>
    <property type="match status" value="1"/>
</dbReference>
<evidence type="ECO:0000256" key="2">
    <source>
        <dbReference type="ARBA" id="ARBA00022771"/>
    </source>
</evidence>
<dbReference type="InterPro" id="IPR002893">
    <property type="entry name" value="Znf_MYND"/>
</dbReference>
<dbReference type="GO" id="GO:0005634">
    <property type="term" value="C:nucleus"/>
    <property type="evidence" value="ECO:0007669"/>
    <property type="project" value="TreeGrafter"/>
</dbReference>
<sequence length="325" mass="36511">MGNTDEAKVCAHCGKADAKACSRCKDTYYCSKECQKKAWPRHKKVCSGDDVEKAVLRAGWLIKKLFLASRERACHGDFNSWTWVNNGNRLHVKVTRKVGIFDKFDRNAGATKQERKMILSALVGKAAVGYSSSLLCALLKDTPVTIKEVYISLKTPPKDVFILEKGADKWIGDHSHQCGWQVSAMDGNRDKVWHIDATSSQYGIEAPVHKMAVYMKKWGDQVRELRGLGAAKHDFLWRSKQEDLDSKFLGIAFRQHEGVANAVESGFHAWSKKQGLGSTELLLKAVLGYKDLEDHVLQAIDRYVAHYDGNAERSNLFPGARHIYV</sequence>
<dbReference type="OrthoDB" id="432970at2759"/>
<keyword evidence="7" id="KW-1185">Reference proteome</keyword>
<dbReference type="Proteomes" id="UP000800096">
    <property type="component" value="Unassembled WGS sequence"/>
</dbReference>
<dbReference type="SUPFAM" id="SSF144232">
    <property type="entry name" value="HIT/MYND zinc finger-like"/>
    <property type="match status" value="1"/>
</dbReference>
<proteinExistence type="predicted"/>
<dbReference type="EMBL" id="ML979135">
    <property type="protein sequence ID" value="KAF1915941.1"/>
    <property type="molecule type" value="Genomic_DNA"/>
</dbReference>
<dbReference type="PANTHER" id="PTHR10237:SF14">
    <property type="entry name" value="MYND-TYPE DOMAIN-CONTAINING PROTEIN"/>
    <property type="match status" value="1"/>
</dbReference>
<organism evidence="6 7">
    <name type="scientific">Ampelomyces quisqualis</name>
    <name type="common">Powdery mildew agent</name>
    <dbReference type="NCBI Taxonomy" id="50730"/>
    <lineage>
        <taxon>Eukaryota</taxon>
        <taxon>Fungi</taxon>
        <taxon>Dikarya</taxon>
        <taxon>Ascomycota</taxon>
        <taxon>Pezizomycotina</taxon>
        <taxon>Dothideomycetes</taxon>
        <taxon>Pleosporomycetidae</taxon>
        <taxon>Pleosporales</taxon>
        <taxon>Pleosporineae</taxon>
        <taxon>Phaeosphaeriaceae</taxon>
        <taxon>Ampelomyces</taxon>
    </lineage>
</organism>
<dbReference type="GO" id="GO:0008270">
    <property type="term" value="F:zinc ion binding"/>
    <property type="evidence" value="ECO:0007669"/>
    <property type="project" value="UniProtKB-KW"/>
</dbReference>
<feature type="domain" description="MYND-type" evidence="5">
    <location>
        <begin position="10"/>
        <end position="46"/>
    </location>
</feature>
<evidence type="ECO:0000256" key="3">
    <source>
        <dbReference type="ARBA" id="ARBA00022833"/>
    </source>
</evidence>
<evidence type="ECO:0000313" key="7">
    <source>
        <dbReference type="Proteomes" id="UP000800096"/>
    </source>
</evidence>
<accession>A0A6A5QJP4</accession>
<dbReference type="Gene3D" id="6.10.140.2220">
    <property type="match status" value="1"/>
</dbReference>
<evidence type="ECO:0000259" key="5">
    <source>
        <dbReference type="PROSITE" id="PS50865"/>
    </source>
</evidence>
<dbReference type="InterPro" id="IPR024119">
    <property type="entry name" value="TF_DEAF-1"/>
</dbReference>
<gene>
    <name evidence="6" type="ORF">BDU57DRAFT_210881</name>
</gene>
<keyword evidence="1" id="KW-0479">Metal-binding</keyword>
<dbReference type="PANTHER" id="PTHR10237">
    <property type="entry name" value="DEFORMED EPIDERMAL AUTOREGULATORY FACTOR 1 HOMOLOG SUPPRESSIN"/>
    <property type="match status" value="1"/>
</dbReference>